<accession>A0A1G8KAU7</accession>
<organism evidence="2 3">
    <name type="scientific">Lutimaribacter saemankumensis</name>
    <dbReference type="NCBI Taxonomy" id="490829"/>
    <lineage>
        <taxon>Bacteria</taxon>
        <taxon>Pseudomonadati</taxon>
        <taxon>Pseudomonadota</taxon>
        <taxon>Alphaproteobacteria</taxon>
        <taxon>Rhodobacterales</taxon>
        <taxon>Roseobacteraceae</taxon>
        <taxon>Lutimaribacter</taxon>
    </lineage>
</organism>
<gene>
    <name evidence="2" type="ORF">SAMN05421850_102470</name>
</gene>
<keyword evidence="1" id="KW-0175">Coiled coil</keyword>
<proteinExistence type="predicted"/>
<feature type="coiled-coil region" evidence="1">
    <location>
        <begin position="156"/>
        <end position="188"/>
    </location>
</feature>
<evidence type="ECO:0000313" key="2">
    <source>
        <dbReference type="EMBL" id="SDI40469.1"/>
    </source>
</evidence>
<evidence type="ECO:0000256" key="1">
    <source>
        <dbReference type="SAM" id="Coils"/>
    </source>
</evidence>
<dbReference type="AlphaFoldDB" id="A0A1G8KAU7"/>
<name>A0A1G8KAU7_9RHOB</name>
<dbReference type="OrthoDB" id="7867505at2"/>
<reference evidence="2 3" key="1">
    <citation type="submission" date="2016-10" db="EMBL/GenBank/DDBJ databases">
        <authorList>
            <person name="de Groot N.N."/>
        </authorList>
    </citation>
    <scope>NUCLEOTIDE SEQUENCE [LARGE SCALE GENOMIC DNA]</scope>
    <source>
        <strain evidence="2 3">DSM 28010</strain>
    </source>
</reference>
<dbReference type="RefSeq" id="WP_139170484.1">
    <property type="nucleotide sequence ID" value="NZ_FNEB01000002.1"/>
</dbReference>
<keyword evidence="3" id="KW-1185">Reference proteome</keyword>
<evidence type="ECO:0008006" key="4">
    <source>
        <dbReference type="Google" id="ProtNLM"/>
    </source>
</evidence>
<dbReference type="Proteomes" id="UP000199340">
    <property type="component" value="Unassembled WGS sequence"/>
</dbReference>
<evidence type="ECO:0000313" key="3">
    <source>
        <dbReference type="Proteomes" id="UP000199340"/>
    </source>
</evidence>
<sequence length="228" mass="26098">MRLYYALITHGPNPENWPARKLGELRPVSNLVEFHKQKAAGERFILKVEYCRNIKSQASLPKLNALLETAKRHGAFVTTDDFRRLFSRCDVAYRADLRSHLKAFGDHFVDLRTRKSFSSLSETATRQILFHDGPVTFKIKSEKKRTEPTPWGRNQVKEATKASAEVRARKANKKAEQLSEIRAELTEDRRTPTLKAIADEANVRGLTTSRGNHWTASTVQRALKRLQT</sequence>
<dbReference type="EMBL" id="FNEB01000002">
    <property type="protein sequence ID" value="SDI40469.1"/>
    <property type="molecule type" value="Genomic_DNA"/>
</dbReference>
<protein>
    <recommendedName>
        <fullName evidence="4">Resolvase, N terminal domain</fullName>
    </recommendedName>
</protein>